<protein>
    <submittedName>
        <fullName evidence="3">ISAs1 family transposase</fullName>
    </submittedName>
</protein>
<dbReference type="AlphaFoldDB" id="A0A3G8LVP8"/>
<dbReference type="NCBIfam" id="NF033564">
    <property type="entry name" value="transpos_ISAs1"/>
    <property type="match status" value="1"/>
</dbReference>
<dbReference type="GO" id="GO:0006313">
    <property type="term" value="P:DNA transposition"/>
    <property type="evidence" value="ECO:0007669"/>
    <property type="project" value="InterPro"/>
</dbReference>
<feature type="domain" description="H repeat-associated protein N-terminal" evidence="2">
    <location>
        <begin position="8"/>
        <end position="94"/>
    </location>
</feature>
<dbReference type="RefSeq" id="WP_124731239.1">
    <property type="nucleotide sequence ID" value="NZ_CP034015.1"/>
</dbReference>
<evidence type="ECO:0000313" key="4">
    <source>
        <dbReference type="Proteomes" id="UP000278035"/>
    </source>
</evidence>
<evidence type="ECO:0000313" key="3">
    <source>
        <dbReference type="EMBL" id="AZG73701.1"/>
    </source>
</evidence>
<gene>
    <name evidence="3" type="ORF">EGC82_13575</name>
</gene>
<feature type="domain" description="Transposase IS4-like" evidence="1">
    <location>
        <begin position="104"/>
        <end position="335"/>
    </location>
</feature>
<dbReference type="GO" id="GO:0003677">
    <property type="term" value="F:DNA binding"/>
    <property type="evidence" value="ECO:0007669"/>
    <property type="project" value="InterPro"/>
</dbReference>
<dbReference type="InterPro" id="IPR032806">
    <property type="entry name" value="YbfD_N"/>
</dbReference>
<keyword evidence="4" id="KW-1185">Reference proteome</keyword>
<dbReference type="Proteomes" id="UP000278035">
    <property type="component" value="Chromosome"/>
</dbReference>
<dbReference type="Pfam" id="PF13808">
    <property type="entry name" value="DDE_Tnp_1_assoc"/>
    <property type="match status" value="1"/>
</dbReference>
<dbReference type="EMBL" id="CP034015">
    <property type="protein sequence ID" value="AZG73701.1"/>
    <property type="molecule type" value="Genomic_DNA"/>
</dbReference>
<reference evidence="4" key="1">
    <citation type="submission" date="2018-11" db="EMBL/GenBank/DDBJ databases">
        <title>Shewanella sp. M2.</title>
        <authorList>
            <person name="Hwang Y.J."/>
            <person name="Hwang C.Y."/>
        </authorList>
    </citation>
    <scope>NUCLEOTIDE SEQUENCE [LARGE SCALE GENOMIC DNA]</scope>
    <source>
        <strain evidence="4">LMG 19866</strain>
    </source>
</reference>
<accession>A0A3G8LVP8</accession>
<name>A0A3G8LVP8_9GAMM</name>
<evidence type="ECO:0000259" key="1">
    <source>
        <dbReference type="Pfam" id="PF01609"/>
    </source>
</evidence>
<dbReference type="Pfam" id="PF01609">
    <property type="entry name" value="DDE_Tnp_1"/>
    <property type="match status" value="1"/>
</dbReference>
<proteinExistence type="predicted"/>
<organism evidence="3 4">
    <name type="scientific">Shewanella livingstonensis</name>
    <dbReference type="NCBI Taxonomy" id="150120"/>
    <lineage>
        <taxon>Bacteria</taxon>
        <taxon>Pseudomonadati</taxon>
        <taxon>Pseudomonadota</taxon>
        <taxon>Gammaproteobacteria</taxon>
        <taxon>Alteromonadales</taxon>
        <taxon>Shewanellaceae</taxon>
        <taxon>Shewanella</taxon>
    </lineage>
</organism>
<dbReference type="InterPro" id="IPR047647">
    <property type="entry name" value="ISAs1_transpos"/>
</dbReference>
<dbReference type="InterPro" id="IPR002559">
    <property type="entry name" value="Transposase_11"/>
</dbReference>
<dbReference type="KEGG" id="slj:EGC82_13575"/>
<dbReference type="GO" id="GO:0004803">
    <property type="term" value="F:transposase activity"/>
    <property type="evidence" value="ECO:0007669"/>
    <property type="project" value="InterPro"/>
</dbReference>
<evidence type="ECO:0000259" key="2">
    <source>
        <dbReference type="Pfam" id="PF13808"/>
    </source>
</evidence>
<dbReference type="PANTHER" id="PTHR30298:SF0">
    <property type="entry name" value="PROTEIN YBFL-RELATED"/>
    <property type="match status" value="1"/>
</dbReference>
<dbReference type="InterPro" id="IPR051698">
    <property type="entry name" value="Transposase_11-like"/>
</dbReference>
<sequence>MSQLQLFKYFSYIDDPRQQGKVVHKLFDILFLTLSAVIAGCQGWEEIEDFGHYRLDWLRKFVSFENGIPKHDTIARVISTIDMSTFQSCFSKWMQECHQVTAGQVIAIDGKRLKGSFNQSDRKDAIHMVSAFACENGVVLGQQKTDCKSNEITAIPVLLDLLEIKGCLVTIDAMGCQKAIAQKILDKEANYLLALKGNQPMLFSQVEKLLGPEISRQCQDGTLFQEADYQRNREEYRCCIVTNDMSQIPAAADWPMLMTVGVIISYRKEKGKVSKELNFRYYISSATLTAEELAASAREHWSIENGLHWKLDVGMKEDDCRIRRNGAPEIMAGVRHVAVNRLQSETSFKKGVRAKQMKANRNTDYLEKVIFGK</sequence>
<dbReference type="PANTHER" id="PTHR30298">
    <property type="entry name" value="H REPEAT-ASSOCIATED PREDICTED TRANSPOSASE"/>
    <property type="match status" value="1"/>
</dbReference>
<dbReference type="OrthoDB" id="6648013at2"/>